<evidence type="ECO:0000313" key="5">
    <source>
        <dbReference type="EMBL" id="KAK3347568.1"/>
    </source>
</evidence>
<dbReference type="SUPFAM" id="SSF48403">
    <property type="entry name" value="Ankyrin repeat"/>
    <property type="match status" value="1"/>
</dbReference>
<dbReference type="Gene3D" id="3.40.50.300">
    <property type="entry name" value="P-loop containing nucleotide triphosphate hydrolases"/>
    <property type="match status" value="1"/>
</dbReference>
<organism evidence="5 6">
    <name type="scientific">Neurospora tetraspora</name>
    <dbReference type="NCBI Taxonomy" id="94610"/>
    <lineage>
        <taxon>Eukaryota</taxon>
        <taxon>Fungi</taxon>
        <taxon>Dikarya</taxon>
        <taxon>Ascomycota</taxon>
        <taxon>Pezizomycotina</taxon>
        <taxon>Sordariomycetes</taxon>
        <taxon>Sordariomycetidae</taxon>
        <taxon>Sordariales</taxon>
        <taxon>Sordariaceae</taxon>
        <taxon>Neurospora</taxon>
    </lineage>
</organism>
<dbReference type="GeneID" id="87863713"/>
<dbReference type="SUPFAM" id="SSF52540">
    <property type="entry name" value="P-loop containing nucleoside triphosphate hydrolases"/>
    <property type="match status" value="1"/>
</dbReference>
<evidence type="ECO:0000256" key="1">
    <source>
        <dbReference type="ARBA" id="ARBA00022737"/>
    </source>
</evidence>
<dbReference type="EMBL" id="JAUEPP010000003">
    <property type="protein sequence ID" value="KAK3347568.1"/>
    <property type="molecule type" value="Genomic_DNA"/>
</dbReference>
<dbReference type="PROSITE" id="PS50837">
    <property type="entry name" value="NACHT"/>
    <property type="match status" value="1"/>
</dbReference>
<dbReference type="PROSITE" id="PS50297">
    <property type="entry name" value="ANK_REP_REGION"/>
    <property type="match status" value="3"/>
</dbReference>
<feature type="domain" description="NACHT" evidence="4">
    <location>
        <begin position="287"/>
        <end position="411"/>
    </location>
</feature>
<evidence type="ECO:0000256" key="3">
    <source>
        <dbReference type="SAM" id="MobiDB-lite"/>
    </source>
</evidence>
<gene>
    <name evidence="5" type="ORF">B0H65DRAFT_460790</name>
</gene>
<dbReference type="Gene3D" id="1.25.40.20">
    <property type="entry name" value="Ankyrin repeat-containing domain"/>
    <property type="match status" value="2"/>
</dbReference>
<dbReference type="Pfam" id="PF00023">
    <property type="entry name" value="Ank"/>
    <property type="match status" value="1"/>
</dbReference>
<dbReference type="Pfam" id="PF24883">
    <property type="entry name" value="NPHP3_N"/>
    <property type="match status" value="1"/>
</dbReference>
<evidence type="ECO:0000256" key="2">
    <source>
        <dbReference type="PROSITE-ProRule" id="PRU00023"/>
    </source>
</evidence>
<dbReference type="InterPro" id="IPR027417">
    <property type="entry name" value="P-loop_NTPase"/>
</dbReference>
<feature type="repeat" description="ANK" evidence="2">
    <location>
        <begin position="876"/>
        <end position="908"/>
    </location>
</feature>
<feature type="repeat" description="ANK" evidence="2">
    <location>
        <begin position="1008"/>
        <end position="1029"/>
    </location>
</feature>
<sequence>MPPRLDSFQRALDRFKKSLDPKHAQAFLASTREDVFLEMEKIQDEQGRNRELRGLERLEPFLEAMTQLGKVIEVFTNTTVFLCFVWGPIKFLLATAKTHLESLNKLLDAYEEIALIFPGILHYQATFEQYQPLDNVLENLYSDILVFHEKALKVFSRPKWKMLFNAAWKTFESDFGQILHSLRERRKLLDSEKGSAALYEIQLMNKKIGHLQEDQIENEEAARRERHARRIESINRRLGPPKYQTDHLSFINSRDIPINRLKRSPGEWFFADLRYQAWQNSNARESQLLYIHGAPGSGKSTLMAATIEQVLGNNMPDVAIAFFFFRHLQEDKNNLNGLLRAILAQLLDRYPDLATTLEEEISKKDTIKLQKTDELEGLVSKAIEAFQTVFLVLDGLDECADGEAEKTIDWLVSFGNGSIGCKLRILCAGQRDGVSDRRLLSLLSTVSLSLDEEIKHQEDITSYCQAWGKRIQSQFEAEHGLEQDIVARVSAGAKGMFLYAKLVLQHLFHQDSIAALEEQLEPGVFPNTLEKAYEKVEHRVFTNSPPSKREAATKILSYVVCCRRTLCWREIQAFFCTDVTKREANYKRRLAWSYKELCSSFLDSDTIRDNYAGPEDEVRLVHKTAREFLIRRRRLDIAQQTAELSVFCFQYLTSPPFTLGISEEDVLSYAKKGYYALQDYTVHYWFEHLLECVKSLDPMTNVDKCQDIFDLALIFLRSYGNREKMAEFLRAETYTGLTDAITKHLPTHGRERNAYLCIEIRTESLRQKIAKLDFGAFTAEEQRVFDNLHGPRTSYKCSKPWCDFFKGGLVSEANRQKHIDEHEFPHRCAYEDCIGFKLGFSTNGELQKHNGKWHARQNDANSFPKLEASSSLSGDSNESSLHEACRRGDIGRVRQLLESDAGKNAINIYRWSTESKVGFPLSIAAAMGCKEICDLLISNGAFVDIDEGAPLRAAAENGHLEVCELLISHGAIVDKGSGAPLREAAKMGHLEVCKLLIQSGADINFLWNGRTPLHEAAEAGHVEIIDLLLHQADIEPNKGAHNEGRTAAEAAAAEGQIEALHCMRASGKVDMSVGLLRSACTYSSGSLDTIKYLLNNGHVDEADERCVWTVLTTVSKEATRKYLANVGLAIGMLFSTGNPVFSDVERLTTELGYKIKKIMDYNKSAFEKRWYLYEKEIKDQKRMMEKRTPFLISIMEYLKWRIKRSDWSRFLENRKEFGMELDTELGEAVNKFVKRIEGNRSTTIVEDQPEVEGKAEPMETAIETDEEMDEEDDLF</sequence>
<keyword evidence="6" id="KW-1185">Reference proteome</keyword>
<feature type="compositionally biased region" description="Acidic residues" evidence="3">
    <location>
        <begin position="1262"/>
        <end position="1275"/>
    </location>
</feature>
<keyword evidence="1" id="KW-0677">Repeat</keyword>
<dbReference type="SMART" id="SM00248">
    <property type="entry name" value="ANK"/>
    <property type="match status" value="6"/>
</dbReference>
<dbReference type="RefSeq" id="XP_062682650.1">
    <property type="nucleotide sequence ID" value="XM_062826559.1"/>
</dbReference>
<dbReference type="AlphaFoldDB" id="A0AAE0JGP1"/>
<dbReference type="PANTHER" id="PTHR10039">
    <property type="entry name" value="AMELOGENIN"/>
    <property type="match status" value="1"/>
</dbReference>
<dbReference type="Pfam" id="PF22939">
    <property type="entry name" value="WHD_GPIID"/>
    <property type="match status" value="1"/>
</dbReference>
<dbReference type="InterPro" id="IPR036770">
    <property type="entry name" value="Ankyrin_rpt-contain_sf"/>
</dbReference>
<dbReference type="InterPro" id="IPR007111">
    <property type="entry name" value="NACHT_NTPase"/>
</dbReference>
<keyword evidence="2" id="KW-0040">ANK repeat</keyword>
<dbReference type="InterPro" id="IPR002110">
    <property type="entry name" value="Ankyrin_rpt"/>
</dbReference>
<reference evidence="5" key="1">
    <citation type="journal article" date="2023" name="Mol. Phylogenet. Evol.">
        <title>Genome-scale phylogeny and comparative genomics of the fungal order Sordariales.</title>
        <authorList>
            <person name="Hensen N."/>
            <person name="Bonometti L."/>
            <person name="Westerberg I."/>
            <person name="Brannstrom I.O."/>
            <person name="Guillou S."/>
            <person name="Cros-Aarteil S."/>
            <person name="Calhoun S."/>
            <person name="Haridas S."/>
            <person name="Kuo A."/>
            <person name="Mondo S."/>
            <person name="Pangilinan J."/>
            <person name="Riley R."/>
            <person name="LaButti K."/>
            <person name="Andreopoulos B."/>
            <person name="Lipzen A."/>
            <person name="Chen C."/>
            <person name="Yan M."/>
            <person name="Daum C."/>
            <person name="Ng V."/>
            <person name="Clum A."/>
            <person name="Steindorff A."/>
            <person name="Ohm R.A."/>
            <person name="Martin F."/>
            <person name="Silar P."/>
            <person name="Natvig D.O."/>
            <person name="Lalanne C."/>
            <person name="Gautier V."/>
            <person name="Ament-Velasquez S.L."/>
            <person name="Kruys A."/>
            <person name="Hutchinson M.I."/>
            <person name="Powell A.J."/>
            <person name="Barry K."/>
            <person name="Miller A.N."/>
            <person name="Grigoriev I.V."/>
            <person name="Debuchy R."/>
            <person name="Gladieux P."/>
            <person name="Hiltunen Thoren M."/>
            <person name="Johannesson H."/>
        </authorList>
    </citation>
    <scope>NUCLEOTIDE SEQUENCE</scope>
    <source>
        <strain evidence="5">CBS 560.94</strain>
    </source>
</reference>
<name>A0AAE0JGP1_9PEZI</name>
<reference evidence="5" key="2">
    <citation type="submission" date="2023-06" db="EMBL/GenBank/DDBJ databases">
        <authorList>
            <consortium name="Lawrence Berkeley National Laboratory"/>
            <person name="Haridas S."/>
            <person name="Hensen N."/>
            <person name="Bonometti L."/>
            <person name="Westerberg I."/>
            <person name="Brannstrom I.O."/>
            <person name="Guillou S."/>
            <person name="Cros-Aarteil S."/>
            <person name="Calhoun S."/>
            <person name="Kuo A."/>
            <person name="Mondo S."/>
            <person name="Pangilinan J."/>
            <person name="Riley R."/>
            <person name="Labutti K."/>
            <person name="Andreopoulos B."/>
            <person name="Lipzen A."/>
            <person name="Chen C."/>
            <person name="Yanf M."/>
            <person name="Daum C."/>
            <person name="Ng V."/>
            <person name="Clum A."/>
            <person name="Steindorff A."/>
            <person name="Ohm R."/>
            <person name="Martin F."/>
            <person name="Silar P."/>
            <person name="Natvig D."/>
            <person name="Lalanne C."/>
            <person name="Gautier V."/>
            <person name="Ament-Velasquez S.L."/>
            <person name="Kruys A."/>
            <person name="Hutchinson M.I."/>
            <person name="Powell A.J."/>
            <person name="Barry K."/>
            <person name="Miller A.N."/>
            <person name="Grigoriev I.V."/>
            <person name="Debuchy R."/>
            <person name="Gladieux P."/>
            <person name="Thoren M.H."/>
            <person name="Johannesson H."/>
        </authorList>
    </citation>
    <scope>NUCLEOTIDE SEQUENCE</scope>
    <source>
        <strain evidence="5">CBS 560.94</strain>
    </source>
</reference>
<dbReference type="Pfam" id="PF24809">
    <property type="entry name" value="DUF7708"/>
    <property type="match status" value="1"/>
</dbReference>
<feature type="repeat" description="ANK" evidence="2">
    <location>
        <begin position="946"/>
        <end position="978"/>
    </location>
</feature>
<dbReference type="InterPro" id="IPR054471">
    <property type="entry name" value="GPIID_WHD"/>
</dbReference>
<feature type="region of interest" description="Disordered" evidence="3">
    <location>
        <begin position="1250"/>
        <end position="1275"/>
    </location>
</feature>
<accession>A0AAE0JGP1</accession>
<feature type="repeat" description="ANK" evidence="2">
    <location>
        <begin position="976"/>
        <end position="1004"/>
    </location>
</feature>
<evidence type="ECO:0000313" key="6">
    <source>
        <dbReference type="Proteomes" id="UP001278500"/>
    </source>
</evidence>
<proteinExistence type="predicted"/>
<dbReference type="Proteomes" id="UP001278500">
    <property type="component" value="Unassembled WGS sequence"/>
</dbReference>
<dbReference type="PROSITE" id="PS50088">
    <property type="entry name" value="ANK_REPEAT"/>
    <property type="match status" value="4"/>
</dbReference>
<evidence type="ECO:0000259" key="4">
    <source>
        <dbReference type="PROSITE" id="PS50837"/>
    </source>
</evidence>
<dbReference type="PANTHER" id="PTHR10039:SF14">
    <property type="entry name" value="NACHT DOMAIN-CONTAINING PROTEIN"/>
    <property type="match status" value="1"/>
</dbReference>
<dbReference type="InterPro" id="IPR056884">
    <property type="entry name" value="NPHP3-like_N"/>
</dbReference>
<protein>
    <recommendedName>
        <fullName evidence="4">NACHT domain-containing protein</fullName>
    </recommendedName>
</protein>
<dbReference type="Pfam" id="PF12796">
    <property type="entry name" value="Ank_2"/>
    <property type="match status" value="1"/>
</dbReference>
<comment type="caution">
    <text evidence="5">The sequence shown here is derived from an EMBL/GenBank/DDBJ whole genome shotgun (WGS) entry which is preliminary data.</text>
</comment>
<dbReference type="InterPro" id="IPR056125">
    <property type="entry name" value="DUF7708"/>
</dbReference>